<dbReference type="Proteomes" id="UP000077407">
    <property type="component" value="Unassembled WGS sequence"/>
</dbReference>
<name>A0A166S3Y3_9CLOT</name>
<evidence type="ECO:0000313" key="1">
    <source>
        <dbReference type="EMBL" id="OAA91600.1"/>
    </source>
</evidence>
<dbReference type="PATRIC" id="fig|1538.10.peg.1061"/>
<protein>
    <submittedName>
        <fullName evidence="1">Uncharacterized protein</fullName>
    </submittedName>
</protein>
<dbReference type="EMBL" id="LITT01000005">
    <property type="protein sequence ID" value="OAA91600.1"/>
    <property type="molecule type" value="Genomic_DNA"/>
</dbReference>
<accession>A0A166S3Y3</accession>
<sequence length="32" mass="3482">MSRRCGCFGKEVIIVIIILLLCCGCGCESRCC</sequence>
<comment type="caution">
    <text evidence="1">The sequence shown here is derived from an EMBL/GenBank/DDBJ whole genome shotgun (WGS) entry which is preliminary data.</text>
</comment>
<evidence type="ECO:0000313" key="2">
    <source>
        <dbReference type="Proteomes" id="UP000077407"/>
    </source>
</evidence>
<reference evidence="1 2" key="1">
    <citation type="journal article" date="2015" name="Biotechnol. Bioeng.">
        <title>Genome sequence and phenotypic characterization of Caulobacter segnis.</title>
        <authorList>
            <person name="Patel S."/>
            <person name="Fletcher B."/>
            <person name="Scott D.C."/>
            <person name="Ely B."/>
        </authorList>
    </citation>
    <scope>NUCLEOTIDE SEQUENCE [LARGE SCALE GENOMIC DNA]</scope>
    <source>
        <strain evidence="1 2">ERI-2</strain>
    </source>
</reference>
<dbReference type="AlphaFoldDB" id="A0A166S3Y3"/>
<proteinExistence type="predicted"/>
<gene>
    <name evidence="1" type="ORF">WY13_00565</name>
</gene>
<organism evidence="1 2">
    <name type="scientific">Clostridium ljungdahlii</name>
    <dbReference type="NCBI Taxonomy" id="1538"/>
    <lineage>
        <taxon>Bacteria</taxon>
        <taxon>Bacillati</taxon>
        <taxon>Bacillota</taxon>
        <taxon>Clostridia</taxon>
        <taxon>Eubacteriales</taxon>
        <taxon>Clostridiaceae</taxon>
        <taxon>Clostridium</taxon>
    </lineage>
</organism>